<dbReference type="OMA" id="WVGVETK"/>
<keyword evidence="6" id="KW-1185">Reference proteome</keyword>
<dbReference type="GeneID" id="4700774"/>
<dbReference type="PANTHER" id="PTHR12304">
    <property type="entry name" value="INOSINE-URIDINE PREFERRING NUCLEOSIDE HYDROLASE"/>
    <property type="match status" value="1"/>
</dbReference>
<dbReference type="GO" id="GO:0019358">
    <property type="term" value="P:nicotinate nucleotide salvage"/>
    <property type="evidence" value="ECO:0007669"/>
    <property type="project" value="EnsemblFungi"/>
</dbReference>
<protein>
    <submittedName>
        <fullName evidence="5">Uridine nucleosidase Urh1, putative</fullName>
    </submittedName>
</protein>
<evidence type="ECO:0000259" key="4">
    <source>
        <dbReference type="Pfam" id="PF01156"/>
    </source>
</evidence>
<organism evidence="5 6">
    <name type="scientific">Aspergillus clavatus (strain ATCC 1007 / CBS 513.65 / DSM 816 / NCTC 3887 / NRRL 1 / QM 1276 / 107)</name>
    <dbReference type="NCBI Taxonomy" id="344612"/>
    <lineage>
        <taxon>Eukaryota</taxon>
        <taxon>Fungi</taxon>
        <taxon>Dikarya</taxon>
        <taxon>Ascomycota</taxon>
        <taxon>Pezizomycotina</taxon>
        <taxon>Eurotiomycetes</taxon>
        <taxon>Eurotiomycetidae</taxon>
        <taxon>Eurotiales</taxon>
        <taxon>Aspergillaceae</taxon>
        <taxon>Aspergillus</taxon>
        <taxon>Aspergillus subgen. Fumigati</taxon>
    </lineage>
</organism>
<evidence type="ECO:0000256" key="1">
    <source>
        <dbReference type="ARBA" id="ARBA00009176"/>
    </source>
</evidence>
<comment type="similarity">
    <text evidence="1">Belongs to the IUNH family.</text>
</comment>
<evidence type="ECO:0000256" key="2">
    <source>
        <dbReference type="ARBA" id="ARBA00022801"/>
    </source>
</evidence>
<sequence>MAPSPETPIPLWLDCDPGHDDAFAILIAAHHPSLNLLGLTTIHGNSSLENTTTNALRVLEAIGKPEIPVYPGSRNPFCRPAVHAPDIHGDSGLDGTDLLPNATTPPVTDVNPILAMRDALLAQPKGTPWVIATGTLTNIALLFATFPEVAEHIQGLSIMGGGIGEGFTGAPMSRLPGEHARIGNVTPWAEFNIYCDPESSKSIFSNPVLAPKTTMISLDLTHQVLASRKVQDRILESKNPADPPSILRRMMHDLLIFFAQTYDSVFGLATGPPLHDPLAVAVAVSNLNPVFAKRHPEQALAFNDKNGERFAVNVVTDGIHSTNVLETGQLGRTLATPLASHGVAIPRGVDLEAFWEMISDCLERADECNLARKL</sequence>
<evidence type="ECO:0000256" key="3">
    <source>
        <dbReference type="ARBA" id="ARBA00023295"/>
    </source>
</evidence>
<evidence type="ECO:0000313" key="5">
    <source>
        <dbReference type="EMBL" id="EAW08186.1"/>
    </source>
</evidence>
<dbReference type="GO" id="GO:0006216">
    <property type="term" value="P:cytidine catabolic process"/>
    <property type="evidence" value="ECO:0007669"/>
    <property type="project" value="EnsemblFungi"/>
</dbReference>
<accession>A1CRB5</accession>
<dbReference type="KEGG" id="act:ACLA_029140"/>
<dbReference type="AlphaFoldDB" id="A1CRB5"/>
<dbReference type="InterPro" id="IPR036452">
    <property type="entry name" value="Ribo_hydro-like"/>
</dbReference>
<dbReference type="PANTHER" id="PTHR12304:SF4">
    <property type="entry name" value="URIDINE NUCLEOSIDASE"/>
    <property type="match status" value="1"/>
</dbReference>
<dbReference type="CDD" id="cd02651">
    <property type="entry name" value="nuc_hydro_IU_UC_XIUA"/>
    <property type="match status" value="1"/>
</dbReference>
<keyword evidence="3" id="KW-0326">Glycosidase</keyword>
<dbReference type="GO" id="GO:0006218">
    <property type="term" value="P:uridine catabolic process"/>
    <property type="evidence" value="ECO:0007669"/>
    <property type="project" value="EnsemblFungi"/>
</dbReference>
<dbReference type="HOGENOM" id="CLU_036838_2_0_1"/>
<reference evidence="5 6" key="1">
    <citation type="journal article" date="2008" name="PLoS Genet.">
        <title>Genomic islands in the pathogenic filamentous fungus Aspergillus fumigatus.</title>
        <authorList>
            <person name="Fedorova N.D."/>
            <person name="Khaldi N."/>
            <person name="Joardar V.S."/>
            <person name="Maiti R."/>
            <person name="Amedeo P."/>
            <person name="Anderson M.J."/>
            <person name="Crabtree J."/>
            <person name="Silva J.C."/>
            <person name="Badger J.H."/>
            <person name="Albarraq A."/>
            <person name="Angiuoli S."/>
            <person name="Bussey H."/>
            <person name="Bowyer P."/>
            <person name="Cotty P.J."/>
            <person name="Dyer P.S."/>
            <person name="Egan A."/>
            <person name="Galens K."/>
            <person name="Fraser-Liggett C.M."/>
            <person name="Haas B.J."/>
            <person name="Inman J.M."/>
            <person name="Kent R."/>
            <person name="Lemieux S."/>
            <person name="Malavazi I."/>
            <person name="Orvis J."/>
            <person name="Roemer T."/>
            <person name="Ronning C.M."/>
            <person name="Sundaram J.P."/>
            <person name="Sutton G."/>
            <person name="Turner G."/>
            <person name="Venter J.C."/>
            <person name="White O.R."/>
            <person name="Whitty B.R."/>
            <person name="Youngman P."/>
            <person name="Wolfe K.H."/>
            <person name="Goldman G.H."/>
            <person name="Wortman J.R."/>
            <person name="Jiang B."/>
            <person name="Denning D.W."/>
            <person name="Nierman W.C."/>
        </authorList>
    </citation>
    <scope>NUCLEOTIDE SEQUENCE [LARGE SCALE GENOMIC DNA]</scope>
    <source>
        <strain evidence="6">ATCC 1007 / CBS 513.65 / DSM 816 / NCTC 3887 / NRRL 1</strain>
    </source>
</reference>
<dbReference type="GO" id="GO:0006152">
    <property type="term" value="P:purine nucleoside catabolic process"/>
    <property type="evidence" value="ECO:0007669"/>
    <property type="project" value="TreeGrafter"/>
</dbReference>
<dbReference type="Pfam" id="PF01156">
    <property type="entry name" value="IU_nuc_hydro"/>
    <property type="match status" value="1"/>
</dbReference>
<dbReference type="OrthoDB" id="432381at2759"/>
<dbReference type="RefSeq" id="XP_001269612.1">
    <property type="nucleotide sequence ID" value="XM_001269611.1"/>
</dbReference>
<dbReference type="GO" id="GO:0008477">
    <property type="term" value="F:purine nucleosidase activity"/>
    <property type="evidence" value="ECO:0007669"/>
    <property type="project" value="TreeGrafter"/>
</dbReference>
<keyword evidence="2" id="KW-0378">Hydrolase</keyword>
<dbReference type="InterPro" id="IPR023186">
    <property type="entry name" value="IUNH"/>
</dbReference>
<feature type="domain" description="Inosine/uridine-preferring nucleoside hydrolase" evidence="4">
    <location>
        <begin position="11"/>
        <end position="356"/>
    </location>
</feature>
<gene>
    <name evidence="5" type="ORF">ACLA_029140</name>
</gene>
<dbReference type="InterPro" id="IPR001910">
    <property type="entry name" value="Inosine/uridine_hydrolase_dom"/>
</dbReference>
<dbReference type="eggNOG" id="KOG2938">
    <property type="taxonomic scope" value="Eukaryota"/>
</dbReference>
<dbReference type="GO" id="GO:0005829">
    <property type="term" value="C:cytosol"/>
    <property type="evidence" value="ECO:0007669"/>
    <property type="project" value="TreeGrafter"/>
</dbReference>
<proteinExistence type="inferred from homology"/>
<name>A1CRB5_ASPCL</name>
<evidence type="ECO:0000313" key="6">
    <source>
        <dbReference type="Proteomes" id="UP000006701"/>
    </source>
</evidence>
<dbReference type="Proteomes" id="UP000006701">
    <property type="component" value="Unassembled WGS sequence"/>
</dbReference>
<dbReference type="GO" id="GO:0008655">
    <property type="term" value="P:pyrimidine-containing compound salvage"/>
    <property type="evidence" value="ECO:0007669"/>
    <property type="project" value="EnsemblFungi"/>
</dbReference>
<dbReference type="GO" id="GO:0070636">
    <property type="term" value="F:nicotinic acid riboside hydrolase activity"/>
    <property type="evidence" value="ECO:0007669"/>
    <property type="project" value="EnsemblFungi"/>
</dbReference>
<dbReference type="Gene3D" id="3.90.245.10">
    <property type="entry name" value="Ribonucleoside hydrolase-like"/>
    <property type="match status" value="1"/>
</dbReference>
<dbReference type="VEuPathDB" id="FungiDB:ACLA_029140"/>
<dbReference type="GO" id="GO:0034355">
    <property type="term" value="P:NAD+ biosynthetic process via the salvage pathway"/>
    <property type="evidence" value="ECO:0007669"/>
    <property type="project" value="EnsemblFungi"/>
</dbReference>
<dbReference type="GO" id="GO:0045437">
    <property type="term" value="F:uridine nucleosidase activity"/>
    <property type="evidence" value="ECO:0007669"/>
    <property type="project" value="EnsemblFungi"/>
</dbReference>
<dbReference type="SUPFAM" id="SSF53590">
    <property type="entry name" value="Nucleoside hydrolase"/>
    <property type="match status" value="1"/>
</dbReference>
<dbReference type="EMBL" id="DS027059">
    <property type="protein sequence ID" value="EAW08186.1"/>
    <property type="molecule type" value="Genomic_DNA"/>
</dbReference>
<dbReference type="GO" id="GO:0070635">
    <property type="term" value="F:nicotinamide riboside hydrolase activity"/>
    <property type="evidence" value="ECO:0007669"/>
    <property type="project" value="EnsemblFungi"/>
</dbReference>
<dbReference type="STRING" id="344612.A1CRB5"/>